<organism evidence="3 4">
    <name type="scientific">Gemmobacter megaterium</name>
    <dbReference type="NCBI Taxonomy" id="1086013"/>
    <lineage>
        <taxon>Bacteria</taxon>
        <taxon>Pseudomonadati</taxon>
        <taxon>Pseudomonadota</taxon>
        <taxon>Alphaproteobacteria</taxon>
        <taxon>Rhodobacterales</taxon>
        <taxon>Paracoccaceae</taxon>
        <taxon>Gemmobacter</taxon>
    </lineage>
</organism>
<keyword evidence="3" id="KW-0540">Nuclease</keyword>
<keyword evidence="3" id="KW-0378">Hydrolase</keyword>
<proteinExistence type="predicted"/>
<keyword evidence="3" id="KW-0269">Exonuclease</keyword>
<evidence type="ECO:0000256" key="1">
    <source>
        <dbReference type="SAM" id="MobiDB-lite"/>
    </source>
</evidence>
<dbReference type="GO" id="GO:0004519">
    <property type="term" value="F:endonuclease activity"/>
    <property type="evidence" value="ECO:0007669"/>
    <property type="project" value="UniProtKB-KW"/>
</dbReference>
<evidence type="ECO:0000313" key="3">
    <source>
        <dbReference type="EMBL" id="SIT09252.1"/>
    </source>
</evidence>
<dbReference type="STRING" id="1086013.SAMN05421774_105208"/>
<gene>
    <name evidence="3" type="ORF">SAMN05421774_105208</name>
</gene>
<accession>A0A1N7PF64</accession>
<dbReference type="InterPro" id="IPR005135">
    <property type="entry name" value="Endo/exonuclease/phosphatase"/>
</dbReference>
<dbReference type="GO" id="GO:0004527">
    <property type="term" value="F:exonuclease activity"/>
    <property type="evidence" value="ECO:0007669"/>
    <property type="project" value="UniProtKB-KW"/>
</dbReference>
<feature type="region of interest" description="Disordered" evidence="1">
    <location>
        <begin position="67"/>
        <end position="87"/>
    </location>
</feature>
<reference evidence="3 4" key="1">
    <citation type="submission" date="2017-01" db="EMBL/GenBank/DDBJ databases">
        <authorList>
            <person name="Mah S.A."/>
            <person name="Swanson W.J."/>
            <person name="Moy G.W."/>
            <person name="Vacquier V.D."/>
        </authorList>
    </citation>
    <scope>NUCLEOTIDE SEQUENCE [LARGE SCALE GENOMIC DNA]</scope>
    <source>
        <strain evidence="3 4">DSM 26375</strain>
    </source>
</reference>
<feature type="domain" description="Endonuclease/exonuclease/phosphatase" evidence="2">
    <location>
        <begin position="13"/>
        <end position="204"/>
    </location>
</feature>
<keyword evidence="3" id="KW-0255">Endonuclease</keyword>
<evidence type="ECO:0000313" key="4">
    <source>
        <dbReference type="Proteomes" id="UP000186141"/>
    </source>
</evidence>
<evidence type="ECO:0000259" key="2">
    <source>
        <dbReference type="Pfam" id="PF03372"/>
    </source>
</evidence>
<sequence length="282" mass="29932">MLRDILSGKDPEVEAVVQGLLNIRPDVVLLTRVDHDLNGIALNALASRLAQDGLEYPYRLAPAQNRGLPSGLDLDGNGRRGDPDDAHGYGRFSGDGAMAVLSRWPLGEVRDFSHFLWADMPDARLGTVPVAARASHRLSSSAHWIVPVLLPDGGALHLLAWAATPPLFGARNPDRNHDETAFWLHLLEGRLPMAPPSAPFVLIGLPNLAPGQGDPSALRALAVHPALHPPAPGASAMLASGPAPLSLIQPSADLHVTASGLHPEAARHRMVWMTVTVDPAPP</sequence>
<protein>
    <submittedName>
        <fullName evidence="3">Endonuclease/Exonuclease/phosphatase family protein</fullName>
    </submittedName>
</protein>
<keyword evidence="4" id="KW-1185">Reference proteome</keyword>
<dbReference type="EMBL" id="FTOT01000005">
    <property type="protein sequence ID" value="SIT09252.1"/>
    <property type="molecule type" value="Genomic_DNA"/>
</dbReference>
<dbReference type="AlphaFoldDB" id="A0A1N7PF64"/>
<name>A0A1N7PF64_9RHOB</name>
<dbReference type="Proteomes" id="UP000186141">
    <property type="component" value="Unassembled WGS sequence"/>
</dbReference>
<dbReference type="Pfam" id="PF03372">
    <property type="entry name" value="Exo_endo_phos"/>
    <property type="match status" value="1"/>
</dbReference>
<feature type="compositionally biased region" description="Basic and acidic residues" evidence="1">
    <location>
        <begin position="76"/>
        <end position="87"/>
    </location>
</feature>